<keyword evidence="2" id="KW-0479">Metal-binding</keyword>
<dbReference type="PANTHER" id="PTHR10458">
    <property type="entry name" value="PEPTIDE DEFORMYLASE"/>
    <property type="match status" value="1"/>
</dbReference>
<dbReference type="GO" id="GO:0006412">
    <property type="term" value="P:translation"/>
    <property type="evidence" value="ECO:0007669"/>
    <property type="project" value="UniProtKB-UniRule"/>
</dbReference>
<gene>
    <name evidence="2 3" type="primary">def</name>
    <name evidence="3" type="ORF">EOT05_02195</name>
</gene>
<keyword evidence="2" id="KW-0648">Protein biosynthesis</keyword>
<dbReference type="AlphaFoldDB" id="A0A4Q0AHT6"/>
<accession>A0A4Q0AHT6</accession>
<dbReference type="GO" id="GO:0046872">
    <property type="term" value="F:metal ion binding"/>
    <property type="evidence" value="ECO:0007669"/>
    <property type="project" value="UniProtKB-KW"/>
</dbReference>
<feature type="binding site" evidence="2">
    <location>
        <position position="144"/>
    </location>
    <ligand>
        <name>Fe cation</name>
        <dbReference type="ChEBI" id="CHEBI:24875"/>
    </ligand>
</feature>
<proteinExistence type="inferred from homology"/>
<organism evidence="3 4">
    <name type="scientific">Candidatus Microsaccharimonas sossegonensis</name>
    <dbReference type="NCBI Taxonomy" id="2506948"/>
    <lineage>
        <taxon>Bacteria</taxon>
        <taxon>Candidatus Saccharimonadota</taxon>
        <taxon>Candidatus Saccharimonadia</taxon>
        <taxon>Candidatus Saccharimonadales</taxon>
        <taxon>Candidatus Saccharimonadaceae</taxon>
        <taxon>Candidatus Microsaccharimonas</taxon>
    </lineage>
</organism>
<evidence type="ECO:0000256" key="1">
    <source>
        <dbReference type="ARBA" id="ARBA00010759"/>
    </source>
</evidence>
<dbReference type="Pfam" id="PF01327">
    <property type="entry name" value="Pep_deformylase"/>
    <property type="match status" value="1"/>
</dbReference>
<feature type="active site" evidence="2">
    <location>
        <position position="145"/>
    </location>
</feature>
<dbReference type="InterPro" id="IPR023635">
    <property type="entry name" value="Peptide_deformylase"/>
</dbReference>
<keyword evidence="4" id="KW-1185">Reference proteome</keyword>
<evidence type="ECO:0000256" key="2">
    <source>
        <dbReference type="HAMAP-Rule" id="MF_00163"/>
    </source>
</evidence>
<evidence type="ECO:0000313" key="4">
    <source>
        <dbReference type="Proteomes" id="UP000289257"/>
    </source>
</evidence>
<keyword evidence="2 3" id="KW-0378">Hydrolase</keyword>
<comment type="caution">
    <text evidence="3">The sequence shown here is derived from an EMBL/GenBank/DDBJ whole genome shotgun (WGS) entry which is preliminary data.</text>
</comment>
<name>A0A4Q0AHT6_9BACT</name>
<feature type="binding site" evidence="2">
    <location>
        <position position="102"/>
    </location>
    <ligand>
        <name>Fe cation</name>
        <dbReference type="ChEBI" id="CHEBI:24875"/>
    </ligand>
</feature>
<dbReference type="PANTHER" id="PTHR10458:SF22">
    <property type="entry name" value="PEPTIDE DEFORMYLASE"/>
    <property type="match status" value="1"/>
</dbReference>
<comment type="function">
    <text evidence="2">Removes the formyl group from the N-terminal Met of newly synthesized proteins. Requires at least a dipeptide for an efficient rate of reaction. N-terminal L-methionine is a prerequisite for activity but the enzyme has broad specificity at other positions.</text>
</comment>
<keyword evidence="2" id="KW-0408">Iron</keyword>
<comment type="catalytic activity">
    <reaction evidence="2">
        <text>N-terminal N-formyl-L-methionyl-[peptide] + H2O = N-terminal L-methionyl-[peptide] + formate</text>
        <dbReference type="Rhea" id="RHEA:24420"/>
        <dbReference type="Rhea" id="RHEA-COMP:10639"/>
        <dbReference type="Rhea" id="RHEA-COMP:10640"/>
        <dbReference type="ChEBI" id="CHEBI:15377"/>
        <dbReference type="ChEBI" id="CHEBI:15740"/>
        <dbReference type="ChEBI" id="CHEBI:49298"/>
        <dbReference type="ChEBI" id="CHEBI:64731"/>
        <dbReference type="EC" id="3.5.1.88"/>
    </reaction>
</comment>
<comment type="similarity">
    <text evidence="1 2">Belongs to the polypeptide deformylase family.</text>
</comment>
<dbReference type="SUPFAM" id="SSF56420">
    <property type="entry name" value="Peptide deformylase"/>
    <property type="match status" value="1"/>
</dbReference>
<comment type="cofactor">
    <cofactor evidence="2">
        <name>Fe(2+)</name>
        <dbReference type="ChEBI" id="CHEBI:29033"/>
    </cofactor>
    <text evidence="2">Binds 1 Fe(2+) ion.</text>
</comment>
<dbReference type="EC" id="3.5.1.88" evidence="2"/>
<dbReference type="GO" id="GO:0042586">
    <property type="term" value="F:peptide deformylase activity"/>
    <property type="evidence" value="ECO:0007669"/>
    <property type="project" value="UniProtKB-UniRule"/>
</dbReference>
<evidence type="ECO:0000313" key="3">
    <source>
        <dbReference type="EMBL" id="RWZ78539.1"/>
    </source>
</evidence>
<reference evidence="3" key="1">
    <citation type="submission" date="2019-01" db="EMBL/GenBank/DDBJ databases">
        <title>Genomic signatures and co-occurrence patterns of the ultra-small Saccharimodia (Patescibacteria phylum) suggest a symbiotic lifestyle.</title>
        <authorList>
            <person name="Lemos L."/>
            <person name="Medeiros J."/>
            <person name="Andreote F."/>
            <person name="Fernandes G."/>
            <person name="Varani A."/>
            <person name="Oliveira G."/>
            <person name="Pylro V."/>
        </authorList>
    </citation>
    <scope>NUCLEOTIDE SEQUENCE [LARGE SCALE GENOMIC DNA]</scope>
    <source>
        <strain evidence="3">AMD02</strain>
    </source>
</reference>
<dbReference type="HAMAP" id="MF_00163">
    <property type="entry name" value="Pep_deformylase"/>
    <property type="match status" value="1"/>
</dbReference>
<dbReference type="Proteomes" id="UP000289257">
    <property type="component" value="Unassembled WGS sequence"/>
</dbReference>
<feature type="binding site" evidence="2">
    <location>
        <position position="148"/>
    </location>
    <ligand>
        <name>Fe cation</name>
        <dbReference type="ChEBI" id="CHEBI:24875"/>
    </ligand>
</feature>
<dbReference type="NCBIfam" id="TIGR00079">
    <property type="entry name" value="pept_deformyl"/>
    <property type="match status" value="1"/>
</dbReference>
<dbReference type="InterPro" id="IPR036821">
    <property type="entry name" value="Peptide_deformylase_sf"/>
</dbReference>
<protein>
    <recommendedName>
        <fullName evidence="2">Peptide deformylase</fullName>
        <shortName evidence="2">PDF</shortName>
        <ecNumber evidence="2">3.5.1.88</ecNumber>
    </recommendedName>
    <alternativeName>
        <fullName evidence="2">Polypeptide deformylase</fullName>
    </alternativeName>
</protein>
<dbReference type="PIRSF" id="PIRSF004749">
    <property type="entry name" value="Pep_def"/>
    <property type="match status" value="1"/>
</dbReference>
<dbReference type="EMBL" id="SCKX01000001">
    <property type="protein sequence ID" value="RWZ78539.1"/>
    <property type="molecule type" value="Genomic_DNA"/>
</dbReference>
<dbReference type="PRINTS" id="PR01576">
    <property type="entry name" value="PDEFORMYLASE"/>
</dbReference>
<dbReference type="Gene3D" id="3.90.45.10">
    <property type="entry name" value="Peptide deformylase"/>
    <property type="match status" value="1"/>
</dbReference>
<sequence length="191" mass="21986">MTKDDIITLPHPHLREKSTKVREITAEVLGLVEEMTDAAVDWENSRPHEISAALAAVQLNRMERVVIVRSDFDDKKNKDFTALINPEIVKYEGAIDIDYEGCLSVRDVYGKVPRYTKIRVKAVDMNGKEVRFKAEGFIARVIQHEIDHTEGVVFIDHIKDQADAFYTLDEKGELQPLDYDEHVKNNHILWN</sequence>
<dbReference type="CDD" id="cd00487">
    <property type="entry name" value="Pep_deformylase"/>
    <property type="match status" value="1"/>
</dbReference>